<dbReference type="AlphaFoldDB" id="A0A6P5GS65"/>
<dbReference type="InterPro" id="IPR004330">
    <property type="entry name" value="FAR1_DNA_bnd_dom"/>
</dbReference>
<feature type="compositionally biased region" description="Low complexity" evidence="5">
    <location>
        <begin position="725"/>
        <end position="737"/>
    </location>
</feature>
<name>A0A6P5GS65_ANACO</name>
<dbReference type="PANTHER" id="PTHR47718">
    <property type="entry name" value="OS01G0519700 PROTEIN"/>
    <property type="match status" value="1"/>
</dbReference>
<evidence type="ECO:0000256" key="1">
    <source>
        <dbReference type="ARBA" id="ARBA00022723"/>
    </source>
</evidence>
<feature type="region of interest" description="Disordered" evidence="5">
    <location>
        <begin position="697"/>
        <end position="766"/>
    </location>
</feature>
<protein>
    <submittedName>
        <fullName evidence="8">Protein FAR1-RELATED SEQUENCE 5-like isoform X1</fullName>
    </submittedName>
</protein>
<dbReference type="InterPro" id="IPR006564">
    <property type="entry name" value="Znf_PMZ"/>
</dbReference>
<sequence length="852" mass="98075">MVDIAVMDNPTFDMEVAQETISLNSNQEQAEKNGEDREEEADKGKESGEKSERKDRFAAVLSREEADKKLMESVAHSEEEAYRLYCDYGHRMGFSVRKGKQYYYIGTKKIRTKDYYCSKEGHRDDEQLTKANYNRPDTRTDCKAMIRFQVDDQGQWKVIRLVSDHNHELAKPEERHLLRSARSLTPAKGGVTDPLAIVGTQHLNALADINEEGEGVDNAEFTMRDCYNNLNVHSINLIEAGDAQSLVNLFKRRTNEDGMFYWDVQVDQEGRMTNFFWRDGRSRIDYDCFGDAVVFDTTYRSNKYDLICAPFIGVNHHWQNVMFGCAFLLDETTTSFVWLFKTFLESMGGRPPKSIITSGDQEMAKAIEEVFPGTHHFLCHWQIQKDAPSHMGTLNACRPFHNMFAKCMQGCDSEMEFEDTWGAMLHEYNLHDNLWLNNLYRFKERWCTALNKDFFDAGIRSSNRSESTNDVFNEIADKSTTPARFVLAFEKLVKDWRKNELEEDFRCTQTVPARTVKHSEMLKHAANIYTRKFYRLFESDFLDGCGATSFQEIPLGGTLYRFELIMQGRGSRVYIVLLDTSTLEVTCSCKKFETMGLLCSHALKAFSVKNVDRIPERYILKRWTKDVRRGVYRFKQDESLPLEYTESERTFRNRAMRFAYNLVMKSQGHEESRKIFWDILESGEKALEKFLDSKSLHSRTKDKGASDDEDDSSDGREETHPMFYTPPVTLLGVPTTKVKGRYKKRKKKSSKGEPSSRKAKQAAGSSNFVVLPGGTQLYSVQDTRNYQQVVRPNAPNVPPQVYYPGYPSAGMPPGQVYVRPNVHPMPHFTSQESSVHGGKVPIPPNYRTVKNT</sequence>
<dbReference type="Pfam" id="PF04434">
    <property type="entry name" value="SWIM"/>
    <property type="match status" value="1"/>
</dbReference>
<dbReference type="RefSeq" id="XP_020110764.1">
    <property type="nucleotide sequence ID" value="XM_020255175.1"/>
</dbReference>
<dbReference type="InterPro" id="IPR018289">
    <property type="entry name" value="MULE_transposase_dom"/>
</dbReference>
<evidence type="ECO:0000313" key="7">
    <source>
        <dbReference type="Proteomes" id="UP000515123"/>
    </source>
</evidence>
<reference evidence="8" key="2">
    <citation type="submission" date="2025-08" db="UniProtKB">
        <authorList>
            <consortium name="RefSeq"/>
        </authorList>
    </citation>
    <scope>IDENTIFICATION</scope>
    <source>
        <tissue evidence="8">Leaf</tissue>
    </source>
</reference>
<feature type="region of interest" description="Disordered" evidence="5">
    <location>
        <begin position="20"/>
        <end position="58"/>
    </location>
</feature>
<keyword evidence="2 4" id="KW-0863">Zinc-finger</keyword>
<dbReference type="InterPro" id="IPR007527">
    <property type="entry name" value="Znf_SWIM"/>
</dbReference>
<organism evidence="7 8">
    <name type="scientific">Ananas comosus</name>
    <name type="common">Pineapple</name>
    <name type="synonym">Ananas ananas</name>
    <dbReference type="NCBI Taxonomy" id="4615"/>
    <lineage>
        <taxon>Eukaryota</taxon>
        <taxon>Viridiplantae</taxon>
        <taxon>Streptophyta</taxon>
        <taxon>Embryophyta</taxon>
        <taxon>Tracheophyta</taxon>
        <taxon>Spermatophyta</taxon>
        <taxon>Magnoliopsida</taxon>
        <taxon>Liliopsida</taxon>
        <taxon>Poales</taxon>
        <taxon>Bromeliaceae</taxon>
        <taxon>Bromelioideae</taxon>
        <taxon>Ananas</taxon>
    </lineage>
</organism>
<dbReference type="OrthoDB" id="782308at2759"/>
<accession>A0A6P5GS65</accession>
<dbReference type="SMART" id="SM00575">
    <property type="entry name" value="ZnF_PMZ"/>
    <property type="match status" value="1"/>
</dbReference>
<feature type="compositionally biased region" description="Basic residues" evidence="5">
    <location>
        <begin position="738"/>
        <end position="749"/>
    </location>
</feature>
<evidence type="ECO:0000256" key="2">
    <source>
        <dbReference type="ARBA" id="ARBA00022771"/>
    </source>
</evidence>
<feature type="compositionally biased region" description="Basic and acidic residues" evidence="5">
    <location>
        <begin position="29"/>
        <end position="58"/>
    </location>
</feature>
<dbReference type="Pfam" id="PF10551">
    <property type="entry name" value="MULE"/>
    <property type="match status" value="1"/>
</dbReference>
<dbReference type="GeneID" id="109725809"/>
<evidence type="ECO:0000259" key="6">
    <source>
        <dbReference type="PROSITE" id="PS50966"/>
    </source>
</evidence>
<feature type="compositionally biased region" description="Basic and acidic residues" evidence="5">
    <location>
        <begin position="697"/>
        <end position="706"/>
    </location>
</feature>
<reference evidence="7" key="1">
    <citation type="journal article" date="2015" name="Nat. Genet.">
        <title>The pineapple genome and the evolution of CAM photosynthesis.</title>
        <authorList>
            <person name="Ming R."/>
            <person name="VanBuren R."/>
            <person name="Wai C.M."/>
            <person name="Tang H."/>
            <person name="Schatz M.C."/>
            <person name="Bowers J.E."/>
            <person name="Lyons E."/>
            <person name="Wang M.L."/>
            <person name="Chen J."/>
            <person name="Biggers E."/>
            <person name="Zhang J."/>
            <person name="Huang L."/>
            <person name="Zhang L."/>
            <person name="Miao W."/>
            <person name="Zhang J."/>
            <person name="Ye Z."/>
            <person name="Miao C."/>
            <person name="Lin Z."/>
            <person name="Wang H."/>
            <person name="Zhou H."/>
            <person name="Yim W.C."/>
            <person name="Priest H.D."/>
            <person name="Zheng C."/>
            <person name="Woodhouse M."/>
            <person name="Edger P.P."/>
            <person name="Guyot R."/>
            <person name="Guo H.B."/>
            <person name="Guo H."/>
            <person name="Zheng G."/>
            <person name="Singh R."/>
            <person name="Sharma A."/>
            <person name="Min X."/>
            <person name="Zheng Y."/>
            <person name="Lee H."/>
            <person name="Gurtowski J."/>
            <person name="Sedlazeck F.J."/>
            <person name="Harkess A."/>
            <person name="McKain M.R."/>
            <person name="Liao Z."/>
            <person name="Fang J."/>
            <person name="Liu J."/>
            <person name="Zhang X."/>
            <person name="Zhang Q."/>
            <person name="Hu W."/>
            <person name="Qin Y."/>
            <person name="Wang K."/>
            <person name="Chen L.Y."/>
            <person name="Shirley N."/>
            <person name="Lin Y.R."/>
            <person name="Liu L.Y."/>
            <person name="Hernandez A.G."/>
            <person name="Wright C.L."/>
            <person name="Bulone V."/>
            <person name="Tuskan G.A."/>
            <person name="Heath K."/>
            <person name="Zee F."/>
            <person name="Moore P.H."/>
            <person name="Sunkar R."/>
            <person name="Leebens-Mack J.H."/>
            <person name="Mockler T."/>
            <person name="Bennetzen J.L."/>
            <person name="Freeling M."/>
            <person name="Sankoff D."/>
            <person name="Paterson A.H."/>
            <person name="Zhu X."/>
            <person name="Yang X."/>
            <person name="Smith J.A."/>
            <person name="Cushman J.C."/>
            <person name="Paull R.E."/>
            <person name="Yu Q."/>
        </authorList>
    </citation>
    <scope>NUCLEOTIDE SEQUENCE [LARGE SCALE GENOMIC DNA]</scope>
    <source>
        <strain evidence="7">cv. F153</strain>
    </source>
</reference>
<dbReference type="Proteomes" id="UP000515123">
    <property type="component" value="Linkage group 20"/>
</dbReference>
<feature type="region of interest" description="Disordered" evidence="5">
    <location>
        <begin position="823"/>
        <end position="852"/>
    </location>
</feature>
<evidence type="ECO:0000313" key="8">
    <source>
        <dbReference type="RefSeq" id="XP_020110764.1"/>
    </source>
</evidence>
<evidence type="ECO:0000256" key="5">
    <source>
        <dbReference type="SAM" id="MobiDB-lite"/>
    </source>
</evidence>
<dbReference type="PROSITE" id="PS50966">
    <property type="entry name" value="ZF_SWIM"/>
    <property type="match status" value="1"/>
</dbReference>
<keyword evidence="3" id="KW-0862">Zinc</keyword>
<feature type="domain" description="SWIM-type" evidence="6">
    <location>
        <begin position="574"/>
        <end position="610"/>
    </location>
</feature>
<keyword evidence="7" id="KW-1185">Reference proteome</keyword>
<evidence type="ECO:0000256" key="3">
    <source>
        <dbReference type="ARBA" id="ARBA00022833"/>
    </source>
</evidence>
<dbReference type="PANTHER" id="PTHR47718:SF17">
    <property type="entry name" value="PROTEIN FAR1-RELATED SEQUENCE 5-LIKE"/>
    <property type="match status" value="1"/>
</dbReference>
<proteinExistence type="predicted"/>
<evidence type="ECO:0000256" key="4">
    <source>
        <dbReference type="PROSITE-ProRule" id="PRU00325"/>
    </source>
</evidence>
<dbReference type="Pfam" id="PF03101">
    <property type="entry name" value="FAR1"/>
    <property type="match status" value="1"/>
</dbReference>
<gene>
    <name evidence="8" type="primary">LOC109725809</name>
</gene>
<dbReference type="GO" id="GO:0008270">
    <property type="term" value="F:zinc ion binding"/>
    <property type="evidence" value="ECO:0007669"/>
    <property type="project" value="UniProtKB-KW"/>
</dbReference>
<keyword evidence="1" id="KW-0479">Metal-binding</keyword>